<feature type="non-terminal residue" evidence="8">
    <location>
        <position position="1"/>
    </location>
</feature>
<protein>
    <recommendedName>
        <fullName evidence="7">RING-type domain-containing protein</fullName>
    </recommendedName>
</protein>
<evidence type="ECO:0000256" key="5">
    <source>
        <dbReference type="ARBA" id="ARBA00022833"/>
    </source>
</evidence>
<evidence type="ECO:0000259" key="7">
    <source>
        <dbReference type="PROSITE" id="PS50089"/>
    </source>
</evidence>
<sequence length="125" mass="14367">ITYKRINGTVVKIPWRKAVQDYVSYKLKDFGISEFDTLVINTKVLAQPLHIPTNEEIQHEEAERFVVPFLGDCALCMNPQDARDNNVAMMKCGHFYHKLCIVNWIARDLLCPLCEAVLEEQQNGT</sequence>
<keyword evidence="5" id="KW-0862">Zinc</keyword>
<evidence type="ECO:0000256" key="2">
    <source>
        <dbReference type="ARBA" id="ARBA00022723"/>
    </source>
</evidence>
<evidence type="ECO:0000313" key="8">
    <source>
        <dbReference type="EMBL" id="KAA6353570.1"/>
    </source>
</evidence>
<evidence type="ECO:0000313" key="9">
    <source>
        <dbReference type="Proteomes" id="UP000324800"/>
    </source>
</evidence>
<name>A0A5J4T7X6_9EUKA</name>
<dbReference type="AlphaFoldDB" id="A0A5J4T7X6"/>
<feature type="domain" description="RING-type" evidence="7">
    <location>
        <begin position="73"/>
        <end position="115"/>
    </location>
</feature>
<accession>A0A5J4T7X6</accession>
<dbReference type="Proteomes" id="UP000324800">
    <property type="component" value="Unassembled WGS sequence"/>
</dbReference>
<dbReference type="SUPFAM" id="SSF57850">
    <property type="entry name" value="RING/U-box"/>
    <property type="match status" value="1"/>
</dbReference>
<dbReference type="Gene3D" id="3.30.40.10">
    <property type="entry name" value="Zinc/RING finger domain, C3HC4 (zinc finger)"/>
    <property type="match status" value="1"/>
</dbReference>
<dbReference type="PANTHER" id="PTHR45969">
    <property type="entry name" value="RING ZINC FINGER PROTEIN-RELATED"/>
    <property type="match status" value="1"/>
</dbReference>
<reference evidence="8 9" key="1">
    <citation type="submission" date="2019-03" db="EMBL/GenBank/DDBJ databases">
        <title>Single cell metagenomics reveals metabolic interactions within the superorganism composed of flagellate Streblomastix strix and complex community of Bacteroidetes bacteria on its surface.</title>
        <authorList>
            <person name="Treitli S.C."/>
            <person name="Kolisko M."/>
            <person name="Husnik F."/>
            <person name="Keeling P."/>
            <person name="Hampl V."/>
        </authorList>
    </citation>
    <scope>NUCLEOTIDE SEQUENCE [LARGE SCALE GENOMIC DNA]</scope>
    <source>
        <strain evidence="8">ST1C</strain>
    </source>
</reference>
<dbReference type="EMBL" id="SNRW01037863">
    <property type="protein sequence ID" value="KAA6353570.1"/>
    <property type="molecule type" value="Genomic_DNA"/>
</dbReference>
<dbReference type="InterPro" id="IPR024766">
    <property type="entry name" value="Znf_RING_H2"/>
</dbReference>
<comment type="caution">
    <text evidence="8">The sequence shown here is derived from an EMBL/GenBank/DDBJ whole genome shotgun (WGS) entry which is preliminary data.</text>
</comment>
<organism evidence="8 9">
    <name type="scientific">Streblomastix strix</name>
    <dbReference type="NCBI Taxonomy" id="222440"/>
    <lineage>
        <taxon>Eukaryota</taxon>
        <taxon>Metamonada</taxon>
        <taxon>Preaxostyla</taxon>
        <taxon>Oxymonadida</taxon>
        <taxon>Streblomastigidae</taxon>
        <taxon>Streblomastix</taxon>
    </lineage>
</organism>
<comment type="pathway">
    <text evidence="1">Protein modification; protein ubiquitination.</text>
</comment>
<dbReference type="InterPro" id="IPR001841">
    <property type="entry name" value="Znf_RING"/>
</dbReference>
<proteinExistence type="predicted"/>
<evidence type="ECO:0000256" key="1">
    <source>
        <dbReference type="ARBA" id="ARBA00004906"/>
    </source>
</evidence>
<dbReference type="InterPro" id="IPR013083">
    <property type="entry name" value="Znf_RING/FYVE/PHD"/>
</dbReference>
<evidence type="ECO:0000256" key="3">
    <source>
        <dbReference type="ARBA" id="ARBA00022771"/>
    </source>
</evidence>
<keyword evidence="4" id="KW-0833">Ubl conjugation pathway</keyword>
<gene>
    <name evidence="8" type="ORF">EZS28_050903</name>
</gene>
<dbReference type="Pfam" id="PF12678">
    <property type="entry name" value="zf-rbx1"/>
    <property type="match status" value="1"/>
</dbReference>
<dbReference type="PROSITE" id="PS50089">
    <property type="entry name" value="ZF_RING_2"/>
    <property type="match status" value="1"/>
</dbReference>
<keyword evidence="2" id="KW-0479">Metal-binding</keyword>
<keyword evidence="3 6" id="KW-0863">Zinc-finger</keyword>
<evidence type="ECO:0000256" key="6">
    <source>
        <dbReference type="PROSITE-ProRule" id="PRU00175"/>
    </source>
</evidence>
<dbReference type="OrthoDB" id="8062037at2759"/>
<evidence type="ECO:0000256" key="4">
    <source>
        <dbReference type="ARBA" id="ARBA00022786"/>
    </source>
</evidence>
<dbReference type="SMART" id="SM00184">
    <property type="entry name" value="RING"/>
    <property type="match status" value="1"/>
</dbReference>
<dbReference type="GO" id="GO:0008270">
    <property type="term" value="F:zinc ion binding"/>
    <property type="evidence" value="ECO:0007669"/>
    <property type="project" value="UniProtKB-KW"/>
</dbReference>